<protein>
    <submittedName>
        <fullName evidence="2">Uncharacterized protein</fullName>
    </submittedName>
</protein>
<feature type="region of interest" description="Disordered" evidence="1">
    <location>
        <begin position="1"/>
        <end position="75"/>
    </location>
</feature>
<gene>
    <name evidence="2" type="ORF">V6N12_025389</name>
</gene>
<sequence length="75" mass="7966">MTLRTKGAGNDDGGSGADNTQNAEKGADGNGDKEVESGVDAERDVKKRKDETYSRRSGDSNATGFRFKRTGLLVV</sequence>
<comment type="caution">
    <text evidence="2">The sequence shown here is derived from an EMBL/GenBank/DDBJ whole genome shotgun (WGS) entry which is preliminary data.</text>
</comment>
<feature type="compositionally biased region" description="Basic and acidic residues" evidence="1">
    <location>
        <begin position="25"/>
        <end position="58"/>
    </location>
</feature>
<keyword evidence="3" id="KW-1185">Reference proteome</keyword>
<evidence type="ECO:0000313" key="3">
    <source>
        <dbReference type="Proteomes" id="UP001472677"/>
    </source>
</evidence>
<dbReference type="EMBL" id="JBBPBM010000051">
    <property type="protein sequence ID" value="KAK8519349.1"/>
    <property type="molecule type" value="Genomic_DNA"/>
</dbReference>
<dbReference type="Proteomes" id="UP001472677">
    <property type="component" value="Unassembled WGS sequence"/>
</dbReference>
<name>A0ABR2CIL6_9ROSI</name>
<proteinExistence type="predicted"/>
<reference evidence="2 3" key="1">
    <citation type="journal article" date="2024" name="G3 (Bethesda)">
        <title>Genome assembly of Hibiscus sabdariffa L. provides insights into metabolisms of medicinal natural products.</title>
        <authorList>
            <person name="Kim T."/>
        </authorList>
    </citation>
    <scope>NUCLEOTIDE SEQUENCE [LARGE SCALE GENOMIC DNA]</scope>
    <source>
        <strain evidence="2">TK-2024</strain>
        <tissue evidence="2">Old leaves</tissue>
    </source>
</reference>
<accession>A0ABR2CIL6</accession>
<evidence type="ECO:0000313" key="2">
    <source>
        <dbReference type="EMBL" id="KAK8519349.1"/>
    </source>
</evidence>
<organism evidence="2 3">
    <name type="scientific">Hibiscus sabdariffa</name>
    <name type="common">roselle</name>
    <dbReference type="NCBI Taxonomy" id="183260"/>
    <lineage>
        <taxon>Eukaryota</taxon>
        <taxon>Viridiplantae</taxon>
        <taxon>Streptophyta</taxon>
        <taxon>Embryophyta</taxon>
        <taxon>Tracheophyta</taxon>
        <taxon>Spermatophyta</taxon>
        <taxon>Magnoliopsida</taxon>
        <taxon>eudicotyledons</taxon>
        <taxon>Gunneridae</taxon>
        <taxon>Pentapetalae</taxon>
        <taxon>rosids</taxon>
        <taxon>malvids</taxon>
        <taxon>Malvales</taxon>
        <taxon>Malvaceae</taxon>
        <taxon>Malvoideae</taxon>
        <taxon>Hibiscus</taxon>
    </lineage>
</organism>
<evidence type="ECO:0000256" key="1">
    <source>
        <dbReference type="SAM" id="MobiDB-lite"/>
    </source>
</evidence>